<evidence type="ECO:0000256" key="1">
    <source>
        <dbReference type="SAM" id="Phobius"/>
    </source>
</evidence>
<reference evidence="2 3" key="1">
    <citation type="submission" date="2024-03" db="EMBL/GenBank/DDBJ databases">
        <title>Draft genome sequence of Pseudonocardia sp. DW16-2.</title>
        <authorList>
            <person name="Duangmal K."/>
        </authorList>
    </citation>
    <scope>NUCLEOTIDE SEQUENCE [LARGE SCALE GENOMIC DNA]</scope>
    <source>
        <strain evidence="2 3">DW16-2</strain>
    </source>
</reference>
<feature type="transmembrane region" description="Helical" evidence="1">
    <location>
        <begin position="108"/>
        <end position="127"/>
    </location>
</feature>
<dbReference type="PANTHER" id="PTHR36974:SF1">
    <property type="entry name" value="DOXX FAMILY MEMBRANE PROTEIN"/>
    <property type="match status" value="1"/>
</dbReference>
<organism evidence="2 3">
    <name type="scientific">Pseudonocardia spirodelae</name>
    <dbReference type="NCBI Taxonomy" id="3133431"/>
    <lineage>
        <taxon>Bacteria</taxon>
        <taxon>Bacillati</taxon>
        <taxon>Actinomycetota</taxon>
        <taxon>Actinomycetes</taxon>
        <taxon>Pseudonocardiales</taxon>
        <taxon>Pseudonocardiaceae</taxon>
        <taxon>Pseudonocardia</taxon>
    </lineage>
</organism>
<dbReference type="RefSeq" id="WP_340287989.1">
    <property type="nucleotide sequence ID" value="NZ_JBBJUP010000006.1"/>
</dbReference>
<evidence type="ECO:0000313" key="2">
    <source>
        <dbReference type="EMBL" id="MEJ8279072.1"/>
    </source>
</evidence>
<keyword evidence="1" id="KW-1133">Transmembrane helix</keyword>
<keyword evidence="1" id="KW-0472">Membrane</keyword>
<protein>
    <submittedName>
        <fullName evidence="2">MauE/DoxX family redox-associated membrane protein</fullName>
    </submittedName>
</protein>
<sequence length="133" mass="14262">MIPRSPADTRTDRRLAAGLAGLLGVAAVLHVVRPEPFDSIVPRSMPGEPRFWTYASGAAEGAVAAAIAHPRTRRAGGWAAAGLFAAVFPANVSMALRWRDKAPVLRAVGWGRLPLQVPLVLWALRIARTAPRR</sequence>
<gene>
    <name evidence="2" type="ORF">WJX68_09035</name>
</gene>
<proteinExistence type="predicted"/>
<name>A0ABU8T522_9PSEU</name>
<feature type="transmembrane region" description="Helical" evidence="1">
    <location>
        <begin position="50"/>
        <end position="68"/>
    </location>
</feature>
<feature type="transmembrane region" description="Helical" evidence="1">
    <location>
        <begin position="75"/>
        <end position="96"/>
    </location>
</feature>
<dbReference type="Proteomes" id="UP001364211">
    <property type="component" value="Unassembled WGS sequence"/>
</dbReference>
<comment type="caution">
    <text evidence="2">The sequence shown here is derived from an EMBL/GenBank/DDBJ whole genome shotgun (WGS) entry which is preliminary data.</text>
</comment>
<keyword evidence="1" id="KW-0812">Transmembrane</keyword>
<evidence type="ECO:0000313" key="3">
    <source>
        <dbReference type="Proteomes" id="UP001364211"/>
    </source>
</evidence>
<dbReference type="PANTHER" id="PTHR36974">
    <property type="entry name" value="MEMBRANE PROTEIN-RELATED"/>
    <property type="match status" value="1"/>
</dbReference>
<dbReference type="EMBL" id="JBBJUP010000006">
    <property type="protein sequence ID" value="MEJ8279072.1"/>
    <property type="molecule type" value="Genomic_DNA"/>
</dbReference>
<keyword evidence="3" id="KW-1185">Reference proteome</keyword>
<accession>A0ABU8T522</accession>